<keyword evidence="5" id="KW-0012">Acyltransferase</keyword>
<sequence length="245" mass="26905">MNTERYELRLAKNADDVRAAQRLRFAVFNVELGEGLPDAEATGLDADEFDAVCDHLLIVERETGAIVGTYRLQTGVMAGASRLGYYSAREFDFAPFEAVRSEMVELGRACVAAEHRNQSVLGLLWRGIAQYAQERGARYLVGCSSLTSQDAAEGLAAYAVIARGSLVAEKWRTRPLAAWRCEATAEAVQAAKARVTIPRLMMAYLAAGAAVCGEPAIDREFKTIDFLTWMDLQAMPARVLRKFMG</sequence>
<dbReference type="OrthoDB" id="1113830at2"/>
<dbReference type="InterPro" id="IPR016181">
    <property type="entry name" value="Acyl_CoA_acyltransferase"/>
</dbReference>
<dbReference type="PANTHER" id="PTHR37323:SF1">
    <property type="entry name" value="L-ORNITHINE N(ALPHA)-ACYLTRANSFERASE"/>
    <property type="match status" value="1"/>
</dbReference>
<dbReference type="GO" id="GO:0006629">
    <property type="term" value="P:lipid metabolic process"/>
    <property type="evidence" value="ECO:0007669"/>
    <property type="project" value="UniProtKB-KW"/>
</dbReference>
<evidence type="ECO:0000256" key="4">
    <source>
        <dbReference type="ARBA" id="ARBA00023098"/>
    </source>
</evidence>
<reference evidence="6 7" key="1">
    <citation type="submission" date="2019-07" db="EMBL/GenBank/DDBJ databases">
        <title>Description of 53C-WASEF.</title>
        <authorList>
            <person name="Pitt A."/>
            <person name="Hahn M.W."/>
        </authorList>
    </citation>
    <scope>NUCLEOTIDE SEQUENCE [LARGE SCALE GENOMIC DNA]</scope>
    <source>
        <strain evidence="6 7">53C-WASEF</strain>
    </source>
</reference>
<keyword evidence="7" id="KW-1185">Reference proteome</keyword>
<evidence type="ECO:0000313" key="7">
    <source>
        <dbReference type="Proteomes" id="UP000315648"/>
    </source>
</evidence>
<evidence type="ECO:0000256" key="3">
    <source>
        <dbReference type="ARBA" id="ARBA00022679"/>
    </source>
</evidence>
<evidence type="ECO:0000256" key="5">
    <source>
        <dbReference type="ARBA" id="ARBA00023315"/>
    </source>
</evidence>
<dbReference type="Proteomes" id="UP000315648">
    <property type="component" value="Unassembled WGS sequence"/>
</dbReference>
<protein>
    <submittedName>
        <fullName evidence="6">GNAT family N-acetyltransferase</fullName>
    </submittedName>
</protein>
<dbReference type="EMBL" id="VMBG01000001">
    <property type="protein sequence ID" value="TSJ78477.1"/>
    <property type="molecule type" value="Genomic_DNA"/>
</dbReference>
<dbReference type="PANTHER" id="PTHR37323">
    <property type="entry name" value="GCN5-RELATED N-ACETYLTRANSFERASE"/>
    <property type="match status" value="1"/>
</dbReference>
<organism evidence="6 7">
    <name type="scientific">Rariglobus hedericola</name>
    <dbReference type="NCBI Taxonomy" id="2597822"/>
    <lineage>
        <taxon>Bacteria</taxon>
        <taxon>Pseudomonadati</taxon>
        <taxon>Verrucomicrobiota</taxon>
        <taxon>Opitutia</taxon>
        <taxon>Opitutales</taxon>
        <taxon>Opitutaceae</taxon>
        <taxon>Rariglobus</taxon>
    </lineage>
</organism>
<dbReference type="SUPFAM" id="SSF55729">
    <property type="entry name" value="Acyl-CoA N-acyltransferases (Nat)"/>
    <property type="match status" value="1"/>
</dbReference>
<dbReference type="AlphaFoldDB" id="A0A556QPB8"/>
<keyword evidence="3 6" id="KW-0808">Transferase</keyword>
<evidence type="ECO:0000256" key="1">
    <source>
        <dbReference type="ARBA" id="ARBA00005189"/>
    </source>
</evidence>
<evidence type="ECO:0000313" key="6">
    <source>
        <dbReference type="EMBL" id="TSJ78477.1"/>
    </source>
</evidence>
<keyword evidence="2" id="KW-0444">Lipid biosynthesis</keyword>
<name>A0A556QPB8_9BACT</name>
<dbReference type="Gene3D" id="3.40.630.30">
    <property type="match status" value="1"/>
</dbReference>
<accession>A0A556QPB8</accession>
<dbReference type="GO" id="GO:0016746">
    <property type="term" value="F:acyltransferase activity"/>
    <property type="evidence" value="ECO:0007669"/>
    <property type="project" value="UniProtKB-KW"/>
</dbReference>
<dbReference type="Pfam" id="PF13444">
    <property type="entry name" value="Acetyltransf_5"/>
    <property type="match status" value="1"/>
</dbReference>
<dbReference type="InterPro" id="IPR052351">
    <property type="entry name" value="Ornithine_N-alpha-AT"/>
</dbReference>
<gene>
    <name evidence="6" type="ORF">FPL22_04025</name>
</gene>
<keyword evidence="4" id="KW-0443">Lipid metabolism</keyword>
<comment type="pathway">
    <text evidence="1">Lipid metabolism.</text>
</comment>
<proteinExistence type="predicted"/>
<evidence type="ECO:0000256" key="2">
    <source>
        <dbReference type="ARBA" id="ARBA00022516"/>
    </source>
</evidence>
<dbReference type="RefSeq" id="WP_144228818.1">
    <property type="nucleotide sequence ID" value="NZ_CBCRVV010000024.1"/>
</dbReference>
<comment type="caution">
    <text evidence="6">The sequence shown here is derived from an EMBL/GenBank/DDBJ whole genome shotgun (WGS) entry which is preliminary data.</text>
</comment>